<dbReference type="Proteomes" id="UP000681340">
    <property type="component" value="Unassembled WGS sequence"/>
</dbReference>
<proteinExistence type="predicted"/>
<accession>A0A919VIK9</accession>
<evidence type="ECO:0000313" key="2">
    <source>
        <dbReference type="Proteomes" id="UP000681340"/>
    </source>
</evidence>
<gene>
    <name evidence="1" type="ORF">Aau02nite_01260</name>
</gene>
<evidence type="ECO:0000313" key="1">
    <source>
        <dbReference type="EMBL" id="GIM63007.1"/>
    </source>
</evidence>
<comment type="caution">
    <text evidence="1">The sequence shown here is derived from an EMBL/GenBank/DDBJ whole genome shotgun (WGS) entry which is preliminary data.</text>
</comment>
<reference evidence="1" key="1">
    <citation type="submission" date="2021-03" db="EMBL/GenBank/DDBJ databases">
        <title>Whole genome shotgun sequence of Actinoplanes auranticolor NBRC 12245.</title>
        <authorList>
            <person name="Komaki H."/>
            <person name="Tamura T."/>
        </authorList>
    </citation>
    <scope>NUCLEOTIDE SEQUENCE</scope>
    <source>
        <strain evidence="1">NBRC 12245</strain>
    </source>
</reference>
<protein>
    <recommendedName>
        <fullName evidence="3">DUF4034 domain-containing protein</fullName>
    </recommendedName>
</protein>
<name>A0A919VIK9_9ACTN</name>
<dbReference type="AlphaFoldDB" id="A0A919VIK9"/>
<keyword evidence="2" id="KW-1185">Reference proteome</keyword>
<dbReference type="RefSeq" id="WP_212986282.1">
    <property type="nucleotide sequence ID" value="NZ_BAABEA010000029.1"/>
</dbReference>
<organism evidence="1 2">
    <name type="scientific">Actinoplanes auranticolor</name>
    <dbReference type="NCBI Taxonomy" id="47988"/>
    <lineage>
        <taxon>Bacteria</taxon>
        <taxon>Bacillati</taxon>
        <taxon>Actinomycetota</taxon>
        <taxon>Actinomycetes</taxon>
        <taxon>Micromonosporales</taxon>
        <taxon>Micromonosporaceae</taxon>
        <taxon>Actinoplanes</taxon>
    </lineage>
</organism>
<sequence>MWPFRKRGPAAAGLTIDPANGDPQVRALMTAVATRERSTIRAILDGAPDPDTQAYLMEYAAGVDGVQDWIGEWIAAEPHATLPLLLKGCHGVFWAWEARGGARAEHTREEQFREFHRRLRIAENPLDEVADRDPDNVTAWTWLVTSARGRQVAPDEAAARFAEVVKRHPAHVVAHEQHLQYLCAKWFGSDEQMFAFAREAAAAAPVGSLVPEILVVAHIEKWLSLPRGEDDAYLRSAPVRADMLAAVQKSLFHPAFTAGVGWFPRANSFAMGLEKAGELEAAARVFDMIGDRVTEWPWSYSGDVVTEFAAARERVYQHRG</sequence>
<evidence type="ECO:0008006" key="3">
    <source>
        <dbReference type="Google" id="ProtNLM"/>
    </source>
</evidence>
<dbReference type="EMBL" id="BOQL01000001">
    <property type="protein sequence ID" value="GIM63007.1"/>
    <property type="molecule type" value="Genomic_DNA"/>
</dbReference>